<evidence type="ECO:0000313" key="2">
    <source>
        <dbReference type="EMBL" id="CAG2057670.1"/>
    </source>
</evidence>
<evidence type="ECO:0000313" key="3">
    <source>
        <dbReference type="Proteomes" id="UP001153148"/>
    </source>
</evidence>
<feature type="non-terminal residue" evidence="2">
    <location>
        <position position="1"/>
    </location>
</feature>
<feature type="non-terminal residue" evidence="2">
    <location>
        <position position="303"/>
    </location>
</feature>
<name>A0ABN7NST1_TIMPD</name>
<accession>A0ABN7NST1</accession>
<dbReference type="EMBL" id="CAJPIN010005807">
    <property type="protein sequence ID" value="CAG2057670.1"/>
    <property type="molecule type" value="Genomic_DNA"/>
</dbReference>
<comment type="caution">
    <text evidence="2">The sequence shown here is derived from an EMBL/GenBank/DDBJ whole genome shotgun (WGS) entry which is preliminary data.</text>
</comment>
<protein>
    <submittedName>
        <fullName evidence="2">Uncharacterized protein</fullName>
    </submittedName>
</protein>
<sequence length="303" mass="34377">TQDRVLTSSKGEGNICDRWDATTTNESPQSLFGGKVFTELTMIVLGVILGAFVNTTLAIEVTNGCIEIESAMACLPFSEQYPRKGFGRVTPRDQEKPPPVHPTEIRTSISPSSAVELNTTRALANYAIEAAFYYRHYISQKVELRKNLLKFARNQSLKTFRLNLSLKARMEFDPRPPHYRQARLDQINVWCKLGFTTTDVKDEERPQVAKCKKTHPMAEQLILLAASDILSIMIREYTEFGLQLDKATYSRPNRDTNFTCYVRLADGSDILEDLLVCKSIIEITKAKRMSRVLVAFIDENNLE</sequence>
<organism evidence="2 3">
    <name type="scientific">Timema podura</name>
    <name type="common">Walking stick</name>
    <dbReference type="NCBI Taxonomy" id="61482"/>
    <lineage>
        <taxon>Eukaryota</taxon>
        <taxon>Metazoa</taxon>
        <taxon>Ecdysozoa</taxon>
        <taxon>Arthropoda</taxon>
        <taxon>Hexapoda</taxon>
        <taxon>Insecta</taxon>
        <taxon>Pterygota</taxon>
        <taxon>Neoptera</taxon>
        <taxon>Polyneoptera</taxon>
        <taxon>Phasmatodea</taxon>
        <taxon>Timematodea</taxon>
        <taxon>Timematoidea</taxon>
        <taxon>Timematidae</taxon>
        <taxon>Timema</taxon>
    </lineage>
</organism>
<keyword evidence="3" id="KW-1185">Reference proteome</keyword>
<feature type="region of interest" description="Disordered" evidence="1">
    <location>
        <begin position="87"/>
        <end position="106"/>
    </location>
</feature>
<evidence type="ECO:0000256" key="1">
    <source>
        <dbReference type="SAM" id="MobiDB-lite"/>
    </source>
</evidence>
<proteinExistence type="predicted"/>
<dbReference type="Proteomes" id="UP001153148">
    <property type="component" value="Unassembled WGS sequence"/>
</dbReference>
<reference evidence="2" key="1">
    <citation type="submission" date="2021-03" db="EMBL/GenBank/DDBJ databases">
        <authorList>
            <person name="Tran Van P."/>
        </authorList>
    </citation>
    <scope>NUCLEOTIDE SEQUENCE</scope>
</reference>
<gene>
    <name evidence="2" type="ORF">TPAB3V08_LOCUS4647</name>
</gene>